<feature type="chain" id="PRO_5022924645" evidence="12">
    <location>
        <begin position="18"/>
        <end position="204"/>
    </location>
</feature>
<organism evidence="14 15">
    <name type="scientific">Striga asiatica</name>
    <name type="common">Asiatic witchweed</name>
    <name type="synonym">Buchnera asiatica</name>
    <dbReference type="NCBI Taxonomy" id="4170"/>
    <lineage>
        <taxon>Eukaryota</taxon>
        <taxon>Viridiplantae</taxon>
        <taxon>Streptophyta</taxon>
        <taxon>Embryophyta</taxon>
        <taxon>Tracheophyta</taxon>
        <taxon>Spermatophyta</taxon>
        <taxon>Magnoliopsida</taxon>
        <taxon>eudicotyledons</taxon>
        <taxon>Gunneridae</taxon>
        <taxon>Pentapetalae</taxon>
        <taxon>asterids</taxon>
        <taxon>lamiids</taxon>
        <taxon>Lamiales</taxon>
        <taxon>Orobanchaceae</taxon>
        <taxon>Buchnereae</taxon>
        <taxon>Striga</taxon>
    </lineage>
</organism>
<dbReference type="GO" id="GO:0005886">
    <property type="term" value="C:plasma membrane"/>
    <property type="evidence" value="ECO:0007669"/>
    <property type="project" value="UniProtKB-SubCell"/>
</dbReference>
<name>A0A5A7QRY2_STRAF</name>
<evidence type="ECO:0000256" key="6">
    <source>
        <dbReference type="ARBA" id="ARBA00022729"/>
    </source>
</evidence>
<evidence type="ECO:0000256" key="5">
    <source>
        <dbReference type="ARBA" id="ARBA00022622"/>
    </source>
</evidence>
<dbReference type="EMBL" id="BKCP01007737">
    <property type="protein sequence ID" value="GER47177.1"/>
    <property type="molecule type" value="Genomic_DNA"/>
</dbReference>
<comment type="caution">
    <text evidence="14">The sequence shown here is derived from an EMBL/GenBank/DDBJ whole genome shotgun (WGS) entry which is preliminary data.</text>
</comment>
<dbReference type="PANTHER" id="PTHR33044">
    <property type="entry name" value="BIFUNCTIONAL INHIBITOR/LIPID-TRANSFER PROTEIN/SEED STORAGE 2S ALBUMIN SUPERFAMILY PROTEIN-RELATED"/>
    <property type="match status" value="1"/>
</dbReference>
<dbReference type="SUPFAM" id="SSF47699">
    <property type="entry name" value="Bifunctional inhibitor/lipid-transfer protein/seed storage 2S albumin"/>
    <property type="match status" value="1"/>
</dbReference>
<feature type="non-terminal residue" evidence="14">
    <location>
        <position position="1"/>
    </location>
</feature>
<keyword evidence="4" id="KW-1003">Cell membrane</keyword>
<dbReference type="Pfam" id="PF14368">
    <property type="entry name" value="LTP_2"/>
    <property type="match status" value="1"/>
</dbReference>
<feature type="region of interest" description="Disordered" evidence="11">
    <location>
        <begin position="128"/>
        <end position="169"/>
    </location>
</feature>
<evidence type="ECO:0000313" key="15">
    <source>
        <dbReference type="Proteomes" id="UP000325081"/>
    </source>
</evidence>
<gene>
    <name evidence="14" type="ORF">STAS_24254</name>
</gene>
<evidence type="ECO:0000256" key="11">
    <source>
        <dbReference type="SAM" id="MobiDB-lite"/>
    </source>
</evidence>
<keyword evidence="10" id="KW-0449">Lipoprotein</keyword>
<dbReference type="AlphaFoldDB" id="A0A5A7QRY2"/>
<dbReference type="OrthoDB" id="659547at2759"/>
<protein>
    <submittedName>
        <fullName evidence="14">Lipid transfer protein</fullName>
    </submittedName>
</protein>
<keyword evidence="8" id="KW-1015">Disulfide bond</keyword>
<accession>A0A5A7QRY2</accession>
<keyword evidence="5" id="KW-0336">GPI-anchor</keyword>
<keyword evidence="7" id="KW-0446">Lipid-binding</keyword>
<evidence type="ECO:0000256" key="12">
    <source>
        <dbReference type="SAM" id="SignalP"/>
    </source>
</evidence>
<evidence type="ECO:0000256" key="2">
    <source>
        <dbReference type="ARBA" id="ARBA00009748"/>
    </source>
</evidence>
<feature type="signal peptide" evidence="12">
    <location>
        <begin position="1"/>
        <end position="17"/>
    </location>
</feature>
<feature type="compositionally biased region" description="Low complexity" evidence="11">
    <location>
        <begin position="128"/>
        <end position="164"/>
    </location>
</feature>
<reference evidence="15" key="1">
    <citation type="journal article" date="2019" name="Curr. Biol.">
        <title>Genome Sequence of Striga asiatica Provides Insight into the Evolution of Plant Parasitism.</title>
        <authorList>
            <person name="Yoshida S."/>
            <person name="Kim S."/>
            <person name="Wafula E.K."/>
            <person name="Tanskanen J."/>
            <person name="Kim Y.M."/>
            <person name="Honaas L."/>
            <person name="Yang Z."/>
            <person name="Spallek T."/>
            <person name="Conn C.E."/>
            <person name="Ichihashi Y."/>
            <person name="Cheong K."/>
            <person name="Cui S."/>
            <person name="Der J.P."/>
            <person name="Gundlach H."/>
            <person name="Jiao Y."/>
            <person name="Hori C."/>
            <person name="Ishida J.K."/>
            <person name="Kasahara H."/>
            <person name="Kiba T."/>
            <person name="Kim M.S."/>
            <person name="Koo N."/>
            <person name="Laohavisit A."/>
            <person name="Lee Y.H."/>
            <person name="Lumba S."/>
            <person name="McCourt P."/>
            <person name="Mortimer J.C."/>
            <person name="Mutuku J.M."/>
            <person name="Nomura T."/>
            <person name="Sasaki-Sekimoto Y."/>
            <person name="Seto Y."/>
            <person name="Wang Y."/>
            <person name="Wakatake T."/>
            <person name="Sakakibara H."/>
            <person name="Demura T."/>
            <person name="Yamaguchi S."/>
            <person name="Yoneyama K."/>
            <person name="Manabe R.I."/>
            <person name="Nelson D.C."/>
            <person name="Schulman A.H."/>
            <person name="Timko M.P."/>
            <person name="dePamphilis C.W."/>
            <person name="Choi D."/>
            <person name="Shirasu K."/>
        </authorList>
    </citation>
    <scope>NUCLEOTIDE SEQUENCE [LARGE SCALE GENOMIC DNA]</scope>
    <source>
        <strain evidence="15">cv. UVA1</strain>
    </source>
</reference>
<dbReference type="InterPro" id="IPR016140">
    <property type="entry name" value="Bifunc_inhib/LTP/seed_store"/>
</dbReference>
<feature type="domain" description="Bifunctional inhibitor/plant lipid transfer protein/seed storage helical" evidence="13">
    <location>
        <begin position="37"/>
        <end position="123"/>
    </location>
</feature>
<keyword evidence="15" id="KW-1185">Reference proteome</keyword>
<dbReference type="Gene3D" id="1.10.110.10">
    <property type="entry name" value="Plant lipid-transfer and hydrophobic proteins"/>
    <property type="match status" value="1"/>
</dbReference>
<dbReference type="InterPro" id="IPR036312">
    <property type="entry name" value="Bifun_inhib/LTP/seed_sf"/>
</dbReference>
<dbReference type="Proteomes" id="UP000325081">
    <property type="component" value="Unassembled WGS sequence"/>
</dbReference>
<evidence type="ECO:0000259" key="13">
    <source>
        <dbReference type="SMART" id="SM00499"/>
    </source>
</evidence>
<sequence>RWRKLAILLLALMSASAAPAPAPETSPAPAPDSQGDCTESLLGLASCLSFVIVGATDKKPDAACCSGLRDVLKQDALSGTHAMATCMCQSFKDQANLGLNLSTTRAQSLPRDCKVKFPHIPNCDFSSGGPSASPVPAQSPVAIALPSGSNPPSSVAPSSPADTPEANSAPAGSTSAATFLLPAKLVKMLFLTLMSTVFVSVSLC</sequence>
<keyword evidence="3" id="KW-0813">Transport</keyword>
<dbReference type="SMART" id="SM00499">
    <property type="entry name" value="AAI"/>
    <property type="match status" value="1"/>
</dbReference>
<dbReference type="GO" id="GO:0008289">
    <property type="term" value="F:lipid binding"/>
    <property type="evidence" value="ECO:0007669"/>
    <property type="project" value="UniProtKB-KW"/>
</dbReference>
<evidence type="ECO:0000256" key="4">
    <source>
        <dbReference type="ARBA" id="ARBA00022475"/>
    </source>
</evidence>
<comment type="similarity">
    <text evidence="2">Belongs to the plant LTP family.</text>
</comment>
<evidence type="ECO:0000256" key="7">
    <source>
        <dbReference type="ARBA" id="ARBA00023121"/>
    </source>
</evidence>
<keyword evidence="9" id="KW-0325">Glycoprotein</keyword>
<dbReference type="GO" id="GO:0006869">
    <property type="term" value="P:lipid transport"/>
    <property type="evidence" value="ECO:0007669"/>
    <property type="project" value="InterPro"/>
</dbReference>
<evidence type="ECO:0000256" key="10">
    <source>
        <dbReference type="ARBA" id="ARBA00023288"/>
    </source>
</evidence>
<dbReference type="InterPro" id="IPR043325">
    <property type="entry name" value="LTSS"/>
</dbReference>
<dbReference type="GO" id="GO:0098552">
    <property type="term" value="C:side of membrane"/>
    <property type="evidence" value="ECO:0007669"/>
    <property type="project" value="UniProtKB-KW"/>
</dbReference>
<dbReference type="InterPro" id="IPR000528">
    <property type="entry name" value="Plant_nsLTP"/>
</dbReference>
<evidence type="ECO:0000256" key="8">
    <source>
        <dbReference type="ARBA" id="ARBA00023157"/>
    </source>
</evidence>
<keyword evidence="5" id="KW-0472">Membrane</keyword>
<evidence type="ECO:0000256" key="1">
    <source>
        <dbReference type="ARBA" id="ARBA00004609"/>
    </source>
</evidence>
<evidence type="ECO:0000313" key="14">
    <source>
        <dbReference type="EMBL" id="GER47177.1"/>
    </source>
</evidence>
<dbReference type="PRINTS" id="PR00382">
    <property type="entry name" value="LIPIDTRNSFER"/>
</dbReference>
<proteinExistence type="inferred from homology"/>
<evidence type="ECO:0000256" key="3">
    <source>
        <dbReference type="ARBA" id="ARBA00022448"/>
    </source>
</evidence>
<comment type="subcellular location">
    <subcellularLocation>
        <location evidence="1">Cell membrane</location>
        <topology evidence="1">Lipid-anchor</topology>
        <topology evidence="1">GPI-anchor</topology>
    </subcellularLocation>
</comment>
<keyword evidence="6 12" id="KW-0732">Signal</keyword>
<evidence type="ECO:0000256" key="9">
    <source>
        <dbReference type="ARBA" id="ARBA00023180"/>
    </source>
</evidence>